<dbReference type="InterPro" id="IPR023198">
    <property type="entry name" value="PGP-like_dom2"/>
</dbReference>
<dbReference type="InterPro" id="IPR050155">
    <property type="entry name" value="HAD-like_hydrolase_sf"/>
</dbReference>
<dbReference type="PANTHER" id="PTHR43434">
    <property type="entry name" value="PHOSPHOGLYCOLATE PHOSPHATASE"/>
    <property type="match status" value="1"/>
</dbReference>
<organism evidence="1 2">
    <name type="scientific">[Clostridium] fimetarium</name>
    <dbReference type="NCBI Taxonomy" id="99656"/>
    <lineage>
        <taxon>Bacteria</taxon>
        <taxon>Bacillati</taxon>
        <taxon>Bacillota</taxon>
        <taxon>Clostridia</taxon>
        <taxon>Lachnospirales</taxon>
        <taxon>Lachnospiraceae</taxon>
    </lineage>
</organism>
<dbReference type="GO" id="GO:0008967">
    <property type="term" value="F:phosphoglycolate phosphatase activity"/>
    <property type="evidence" value="ECO:0007669"/>
    <property type="project" value="TreeGrafter"/>
</dbReference>
<dbReference type="AlphaFoldDB" id="A0A1I0NE05"/>
<proteinExistence type="predicted"/>
<dbReference type="STRING" id="99656.SAMN05421659_10314"/>
<dbReference type="InterPro" id="IPR023214">
    <property type="entry name" value="HAD_sf"/>
</dbReference>
<protein>
    <submittedName>
        <fullName evidence="1">Haloacid dehalogenase-like hydrolase</fullName>
    </submittedName>
</protein>
<dbReference type="Pfam" id="PF13419">
    <property type="entry name" value="HAD_2"/>
    <property type="match status" value="1"/>
</dbReference>
<keyword evidence="1" id="KW-0378">Hydrolase</keyword>
<dbReference type="PANTHER" id="PTHR43434:SF1">
    <property type="entry name" value="PHOSPHOGLYCOLATE PHOSPHATASE"/>
    <property type="match status" value="1"/>
</dbReference>
<evidence type="ECO:0000313" key="1">
    <source>
        <dbReference type="EMBL" id="SEV99209.1"/>
    </source>
</evidence>
<evidence type="ECO:0000313" key="2">
    <source>
        <dbReference type="Proteomes" id="UP000199701"/>
    </source>
</evidence>
<name>A0A1I0NE05_9FIRM</name>
<dbReference type="EMBL" id="FOJI01000003">
    <property type="protein sequence ID" value="SEV99209.1"/>
    <property type="molecule type" value="Genomic_DNA"/>
</dbReference>
<dbReference type="RefSeq" id="WP_092451049.1">
    <property type="nucleotide sequence ID" value="NZ_FOJI01000003.1"/>
</dbReference>
<dbReference type="InterPro" id="IPR041492">
    <property type="entry name" value="HAD_2"/>
</dbReference>
<dbReference type="Gene3D" id="3.40.50.1000">
    <property type="entry name" value="HAD superfamily/HAD-like"/>
    <property type="match status" value="1"/>
</dbReference>
<dbReference type="GO" id="GO:0005829">
    <property type="term" value="C:cytosol"/>
    <property type="evidence" value="ECO:0007669"/>
    <property type="project" value="TreeGrafter"/>
</dbReference>
<dbReference type="Gene3D" id="1.10.150.240">
    <property type="entry name" value="Putative phosphatase, domain 2"/>
    <property type="match status" value="1"/>
</dbReference>
<reference evidence="1 2" key="1">
    <citation type="submission" date="2016-10" db="EMBL/GenBank/DDBJ databases">
        <authorList>
            <person name="de Groot N.N."/>
        </authorList>
    </citation>
    <scope>NUCLEOTIDE SEQUENCE [LARGE SCALE GENOMIC DNA]</scope>
    <source>
        <strain evidence="1 2">DSM 9179</strain>
    </source>
</reference>
<keyword evidence="2" id="KW-1185">Reference proteome</keyword>
<dbReference type="Proteomes" id="UP000199701">
    <property type="component" value="Unassembled WGS sequence"/>
</dbReference>
<dbReference type="SUPFAM" id="SSF56784">
    <property type="entry name" value="HAD-like"/>
    <property type="match status" value="1"/>
</dbReference>
<dbReference type="GO" id="GO:0006281">
    <property type="term" value="P:DNA repair"/>
    <property type="evidence" value="ECO:0007669"/>
    <property type="project" value="TreeGrafter"/>
</dbReference>
<sequence>MNDIMNFKPQKQFLLCVDSDGCIIDGMTIKHLECFGPCLIEEWDFKEHDFEVIKYWNKINLYSMTRGINRFKGLLMALEFSIKEGYSKIDSTDIKNWIEKTKELSNNSLKLEIEATNSETLKKVLHWSENVNDRVENLPDEKKKAFLGVKDCLRVVSQYADIAVVSSANARAVEVEWSQNHLFDYVDVVMTQEFGSKADCLKIMLSKGYANNKVLMVGDAPGDIEAAKDCRVLYYPIIVDREVESWVNFKEDILDSFIHETYEKELMKECESQYIKDLMKRN</sequence>
<accession>A0A1I0NE05</accession>
<dbReference type="OrthoDB" id="9796026at2"/>
<dbReference type="InterPro" id="IPR036412">
    <property type="entry name" value="HAD-like_sf"/>
</dbReference>
<gene>
    <name evidence="1" type="ORF">SAMN05421659_10314</name>
</gene>